<organism evidence="5 6">
    <name type="scientific">Vitrella brassicaformis (strain CCMP3155)</name>
    <dbReference type="NCBI Taxonomy" id="1169540"/>
    <lineage>
        <taxon>Eukaryota</taxon>
        <taxon>Sar</taxon>
        <taxon>Alveolata</taxon>
        <taxon>Colpodellida</taxon>
        <taxon>Vitrellaceae</taxon>
        <taxon>Vitrella</taxon>
    </lineage>
</organism>
<dbReference type="EMBL" id="CDMY01000334">
    <property type="protein sequence ID" value="CEM02729.1"/>
    <property type="molecule type" value="Genomic_DNA"/>
</dbReference>
<comment type="similarity">
    <text evidence="2">Belongs to the NRDE2 family.</text>
</comment>
<feature type="compositionally biased region" description="Basic and acidic residues" evidence="4">
    <location>
        <begin position="1159"/>
        <end position="1174"/>
    </location>
</feature>
<evidence type="ECO:0000313" key="6">
    <source>
        <dbReference type="Proteomes" id="UP000041254"/>
    </source>
</evidence>
<feature type="compositionally biased region" description="Pro residues" evidence="4">
    <location>
        <begin position="350"/>
        <end position="362"/>
    </location>
</feature>
<dbReference type="VEuPathDB" id="CryptoDB:Vbra_20967"/>
<evidence type="ECO:0000256" key="2">
    <source>
        <dbReference type="ARBA" id="ARBA00009265"/>
    </source>
</evidence>
<dbReference type="OrthoDB" id="297219at2759"/>
<proteinExistence type="inferred from homology"/>
<dbReference type="GO" id="GO:0031048">
    <property type="term" value="P:regulatory ncRNA-mediated heterochromatin formation"/>
    <property type="evidence" value="ECO:0007669"/>
    <property type="project" value="TreeGrafter"/>
</dbReference>
<dbReference type="InParanoid" id="A0A0G4EWT6"/>
<dbReference type="InterPro" id="IPR011990">
    <property type="entry name" value="TPR-like_helical_dom_sf"/>
</dbReference>
<reference evidence="5 6" key="1">
    <citation type="submission" date="2014-11" db="EMBL/GenBank/DDBJ databases">
        <authorList>
            <person name="Zhu J."/>
            <person name="Qi W."/>
            <person name="Song R."/>
        </authorList>
    </citation>
    <scope>NUCLEOTIDE SEQUENCE [LARGE SCALE GENOMIC DNA]</scope>
</reference>
<evidence type="ECO:0000256" key="4">
    <source>
        <dbReference type="SAM" id="MobiDB-lite"/>
    </source>
</evidence>
<feature type="region of interest" description="Disordered" evidence="4">
    <location>
        <begin position="253"/>
        <end position="405"/>
    </location>
</feature>
<gene>
    <name evidence="5" type="ORF">Vbra_20967</name>
</gene>
<feature type="compositionally biased region" description="Basic and acidic residues" evidence="4">
    <location>
        <begin position="304"/>
        <end position="334"/>
    </location>
</feature>
<keyword evidence="6" id="KW-1185">Reference proteome</keyword>
<name>A0A0G4EWT6_VITBC</name>
<keyword evidence="3" id="KW-0539">Nucleus</keyword>
<dbReference type="Pfam" id="PF08424">
    <property type="entry name" value="NRDE-2"/>
    <property type="match status" value="1"/>
</dbReference>
<sequence length="1335" mass="147439">MTSTRDQDVGEAPPPPLFAAYAPQGAIQTGDAAPPAAAAAAAPEADGAAGPSEAADGGCDERMEWLRVGQSFPTVSRGHRRHQDRHEDAHRQPCDTEASSQPPSAILLSSRPMVGRGDGGEYDDRYVDDEKDRRKRRRKDKKRRKREKQERKKRRLKDRGDDQGVIEIASSSSSDEDGASARGRREKRRRREEREERRRDDDGDEGEAVNGAMCFDDDLSVLCYCDTRGSDRGLPAGGALDGRRGKIMGMAAEDKERGGSMRADLSSRPAPALKKRAKPTSSKGLSAHPRLLEERDFIPGATRTSDDRLGSSDRYFVHMRREVRKEKKGIEDRRPAKKKPDHHHQQPSAAPTPQPQPQPQQQPHPQRRQTSDDMSFITLAPEKMSPPVGREGDAEGDSDSEEEGPFVTSGIAAANEAMHRRCRDHTNDVAGWLRFSRFQPQYLRETSRALDSQVWERQESILERALTFNKNNPQLTLELLQVRSRLRDASDMLSVWEEAAKECLSPLLFREYVLFVARNFQLYSTAAIRGLASSLLSCVSALHAKYVHEVHESYLAISTGVRVRPEDDQSYVYAECKMAVLTVLILLELHAGHHRRAVALVQVLCMKSLFVDDMQQLQASWASGRGRFGDSLAAPHLHTLLAQSTSSAKQSGGAATEGMLKICEAVDDTKLDAPTSVAASAGAVASGVGMAAFAEREQQADDEHCCGYTRGDGTADDDGAAAFAALAPLMLDLPAMKGAAKSKALLSFVLHWMSLFGAPTLFSYSSNHPHVLLVRHLLPSAMSSFDLRMAKWNQTVNSLDLSDTPTTTTSAGVGESAVCVLGTAGAAGTGGLCVFDALDGDCRVREAAKRWAPMLARCAAQASLRLPSEPLLAFLVMCTARTDKVCRRVLRVWESEPLIWAAYAHLLYEQGQMQQGRSIFLTCVRMLARDVRLLPIVATWTYLEMVNQAMAHREGHRPRVLLAPYEGGGVPSVCLHIWVCFTEGTYDAFTYEDRAKPSQLKILSAISSLKRLIPSTAPDDGRMMPVCTASFFACLFGVALLTADVCGPAKCWEEMATHLPDAPKDDEPLACCEVSRSLELCLAFTLDLCHPQSSPSLLKDVCRTALRHCPFNAKFFATVTRLHVRAHQSHSLRLLVSSHLAALPPLAPLRLQSPYRQRSAGERSDHPESGSDTHSHHHHPITHLTPHLLYWTIQAEIDRGRPSYARCADECERQLAATGQGGNAAALWDMYLNVIELAIDRGRRLFDALPPDNDLREQRRKVCARAVQSCPYSKRLWLRQLVEMDNRLRGEQQPEEAEQGAAARREAADEVLLDAIQTIMDKEVHLTHDPLTAMA</sequence>
<feature type="region of interest" description="Disordered" evidence="4">
    <location>
        <begin position="1"/>
        <end position="211"/>
    </location>
</feature>
<dbReference type="Gene3D" id="1.25.40.10">
    <property type="entry name" value="Tetratricopeptide repeat domain"/>
    <property type="match status" value="1"/>
</dbReference>
<dbReference type="InterPro" id="IPR013633">
    <property type="entry name" value="NRDE-2"/>
</dbReference>
<feature type="compositionally biased region" description="Basic residues" evidence="4">
    <location>
        <begin position="182"/>
        <end position="191"/>
    </location>
</feature>
<dbReference type="GO" id="GO:0071013">
    <property type="term" value="C:catalytic step 2 spliceosome"/>
    <property type="evidence" value="ECO:0007669"/>
    <property type="project" value="TreeGrafter"/>
</dbReference>
<dbReference type="STRING" id="1169540.A0A0G4EWT6"/>
<feature type="compositionally biased region" description="Basic and acidic residues" evidence="4">
    <location>
        <begin position="118"/>
        <end position="132"/>
    </location>
</feature>
<dbReference type="GO" id="GO:1902369">
    <property type="term" value="P:negative regulation of RNA catabolic process"/>
    <property type="evidence" value="ECO:0007669"/>
    <property type="project" value="TreeGrafter"/>
</dbReference>
<feature type="compositionally biased region" description="Acidic residues" evidence="4">
    <location>
        <begin position="394"/>
        <end position="404"/>
    </location>
</feature>
<feature type="compositionally biased region" description="Basic and acidic residues" evidence="4">
    <location>
        <begin position="192"/>
        <end position="201"/>
    </location>
</feature>
<accession>A0A0G4EWT6</accession>
<feature type="region of interest" description="Disordered" evidence="4">
    <location>
        <begin position="1155"/>
        <end position="1180"/>
    </location>
</feature>
<feature type="compositionally biased region" description="Low complexity" evidence="4">
    <location>
        <begin position="30"/>
        <end position="57"/>
    </location>
</feature>
<comment type="subcellular location">
    <subcellularLocation>
        <location evidence="1">Nucleus</location>
    </subcellularLocation>
</comment>
<dbReference type="PANTHER" id="PTHR13471">
    <property type="entry name" value="TETRATRICOPEPTIDE-LIKE HELICAL"/>
    <property type="match status" value="1"/>
</dbReference>
<protein>
    <submittedName>
        <fullName evidence="5">Uncharacterized protein</fullName>
    </submittedName>
</protein>
<evidence type="ECO:0000256" key="3">
    <source>
        <dbReference type="ARBA" id="ARBA00023242"/>
    </source>
</evidence>
<feature type="compositionally biased region" description="Basic and acidic residues" evidence="4">
    <location>
        <begin position="84"/>
        <end position="94"/>
    </location>
</feature>
<evidence type="ECO:0000313" key="5">
    <source>
        <dbReference type="EMBL" id="CEM02729.1"/>
    </source>
</evidence>
<feature type="compositionally biased region" description="Basic residues" evidence="4">
    <location>
        <begin position="133"/>
        <end position="157"/>
    </location>
</feature>
<evidence type="ECO:0000256" key="1">
    <source>
        <dbReference type="ARBA" id="ARBA00004123"/>
    </source>
</evidence>
<dbReference type="Proteomes" id="UP000041254">
    <property type="component" value="Unassembled WGS sequence"/>
</dbReference>
<dbReference type="PANTHER" id="PTHR13471:SF0">
    <property type="entry name" value="NUCLEAR EXOSOME REGULATOR NRDE2"/>
    <property type="match status" value="1"/>
</dbReference>